<keyword evidence="6 15" id="KW-0812">Transmembrane</keyword>
<reference evidence="16 17" key="1">
    <citation type="submission" date="2021-02" db="EMBL/GenBank/DDBJ databases">
        <title>Plant Genome Project.</title>
        <authorList>
            <person name="Zhang R.-G."/>
        </authorList>
    </citation>
    <scope>NUCLEOTIDE SEQUENCE [LARGE SCALE GENOMIC DNA]</scope>
    <source>
        <tissue evidence="16">Leaves</tissue>
    </source>
</reference>
<evidence type="ECO:0000256" key="13">
    <source>
        <dbReference type="ARBA" id="ARBA00030350"/>
    </source>
</evidence>
<feature type="compositionally biased region" description="Basic and acidic residues" evidence="14">
    <location>
        <begin position="515"/>
        <end position="535"/>
    </location>
</feature>
<organism evidence="16 17">
    <name type="scientific">Xanthoceras sorbifolium</name>
    <dbReference type="NCBI Taxonomy" id="99658"/>
    <lineage>
        <taxon>Eukaryota</taxon>
        <taxon>Viridiplantae</taxon>
        <taxon>Streptophyta</taxon>
        <taxon>Embryophyta</taxon>
        <taxon>Tracheophyta</taxon>
        <taxon>Spermatophyta</taxon>
        <taxon>Magnoliopsida</taxon>
        <taxon>eudicotyledons</taxon>
        <taxon>Gunneridae</taxon>
        <taxon>Pentapetalae</taxon>
        <taxon>rosids</taxon>
        <taxon>malvids</taxon>
        <taxon>Sapindales</taxon>
        <taxon>Sapindaceae</taxon>
        <taxon>Xanthoceroideae</taxon>
        <taxon>Xanthoceras</taxon>
    </lineage>
</organism>
<dbReference type="PANTHER" id="PTHR31741">
    <property type="entry name" value="OS02G0726500 PROTEIN-RELATED"/>
    <property type="match status" value="1"/>
</dbReference>
<dbReference type="InterPro" id="IPR024709">
    <property type="entry name" value="FucosylTrfase_pln"/>
</dbReference>
<evidence type="ECO:0000256" key="4">
    <source>
        <dbReference type="ARBA" id="ARBA00022676"/>
    </source>
</evidence>
<evidence type="ECO:0000256" key="7">
    <source>
        <dbReference type="ARBA" id="ARBA00022968"/>
    </source>
</evidence>
<evidence type="ECO:0000256" key="11">
    <source>
        <dbReference type="ARBA" id="ARBA00023253"/>
    </source>
</evidence>
<dbReference type="InterPro" id="IPR019378">
    <property type="entry name" value="GDP-Fuc_O-FucTrfase"/>
</dbReference>
<keyword evidence="5" id="KW-0808">Transferase</keyword>
<keyword evidence="9 15" id="KW-0472">Membrane</keyword>
<evidence type="ECO:0000256" key="3">
    <source>
        <dbReference type="ARBA" id="ARBA00007737"/>
    </source>
</evidence>
<evidence type="ECO:0000256" key="12">
    <source>
        <dbReference type="ARBA" id="ARBA00023277"/>
    </source>
</evidence>
<keyword evidence="11" id="KW-0294">Fucose metabolism</keyword>
<keyword evidence="12" id="KW-0119">Carbohydrate metabolism</keyword>
<comment type="subcellular location">
    <subcellularLocation>
        <location evidence="1">Membrane</location>
        <topology evidence="1">Single-pass type II membrane protein</topology>
    </subcellularLocation>
</comment>
<evidence type="ECO:0000256" key="6">
    <source>
        <dbReference type="ARBA" id="ARBA00022692"/>
    </source>
</evidence>
<evidence type="ECO:0000313" key="16">
    <source>
        <dbReference type="EMBL" id="KAH7569944.1"/>
    </source>
</evidence>
<evidence type="ECO:0000256" key="2">
    <source>
        <dbReference type="ARBA" id="ARBA00004881"/>
    </source>
</evidence>
<feature type="transmembrane region" description="Helical" evidence="15">
    <location>
        <begin position="66"/>
        <end position="88"/>
    </location>
</feature>
<dbReference type="Proteomes" id="UP000827721">
    <property type="component" value="Unassembled WGS sequence"/>
</dbReference>
<feature type="region of interest" description="Disordered" evidence="14">
    <location>
        <begin position="462"/>
        <end position="482"/>
    </location>
</feature>
<protein>
    <recommendedName>
        <fullName evidence="13">O-fucosyltransferase family protein</fullName>
    </recommendedName>
</protein>
<keyword evidence="4" id="KW-0328">Glycosyltransferase</keyword>
<evidence type="ECO:0000256" key="5">
    <source>
        <dbReference type="ARBA" id="ARBA00022679"/>
    </source>
</evidence>
<dbReference type="CDD" id="cd11299">
    <property type="entry name" value="O-FucT_plant"/>
    <property type="match status" value="2"/>
</dbReference>
<evidence type="ECO:0000313" key="17">
    <source>
        <dbReference type="Proteomes" id="UP000827721"/>
    </source>
</evidence>
<feature type="region of interest" description="Disordered" evidence="14">
    <location>
        <begin position="952"/>
        <end position="992"/>
    </location>
</feature>
<proteinExistence type="inferred from homology"/>
<feature type="compositionally biased region" description="Pro residues" evidence="14">
    <location>
        <begin position="981"/>
        <end position="992"/>
    </location>
</feature>
<evidence type="ECO:0000256" key="8">
    <source>
        <dbReference type="ARBA" id="ARBA00022989"/>
    </source>
</evidence>
<comment type="caution">
    <text evidence="16">The sequence shown here is derived from an EMBL/GenBank/DDBJ whole genome shotgun (WGS) entry which is preliminary data.</text>
</comment>
<gene>
    <name evidence="16" type="ORF">JRO89_XS05G0021900</name>
</gene>
<evidence type="ECO:0000256" key="1">
    <source>
        <dbReference type="ARBA" id="ARBA00004606"/>
    </source>
</evidence>
<keyword evidence="8 15" id="KW-1133">Transmembrane helix</keyword>
<keyword evidence="10" id="KW-0325">Glycoprotein</keyword>
<evidence type="ECO:0000256" key="9">
    <source>
        <dbReference type="ARBA" id="ARBA00023136"/>
    </source>
</evidence>
<name>A0ABQ8I001_9ROSI</name>
<evidence type="ECO:0000256" key="10">
    <source>
        <dbReference type="ARBA" id="ARBA00023180"/>
    </source>
</evidence>
<dbReference type="PANTHER" id="PTHR31741:SF3">
    <property type="entry name" value="O-FUCOSYLTRANSFERASE FAMILY PROTEIN"/>
    <property type="match status" value="1"/>
</dbReference>
<dbReference type="EMBL" id="JAFEMO010000005">
    <property type="protein sequence ID" value="KAH7569944.1"/>
    <property type="molecule type" value="Genomic_DNA"/>
</dbReference>
<feature type="compositionally biased region" description="Basic and acidic residues" evidence="14">
    <location>
        <begin position="952"/>
        <end position="972"/>
    </location>
</feature>
<keyword evidence="7" id="KW-0735">Signal-anchor</keyword>
<comment type="similarity">
    <text evidence="3">Belongs to the glycosyltransferase GT106 family.</text>
</comment>
<dbReference type="Pfam" id="PF10250">
    <property type="entry name" value="O-FucT"/>
    <property type="match status" value="2"/>
</dbReference>
<evidence type="ECO:0000256" key="14">
    <source>
        <dbReference type="SAM" id="MobiDB-lite"/>
    </source>
</evidence>
<evidence type="ECO:0000256" key="15">
    <source>
        <dbReference type="SAM" id="Phobius"/>
    </source>
</evidence>
<comment type="pathway">
    <text evidence="2">Glycan metabolism.</text>
</comment>
<keyword evidence="17" id="KW-1185">Reference proteome</keyword>
<sequence>MEDNKDVGREESQFKDRELKRNASNNMKYNIVVTGIKGEKLKKMVIEGNFKSLIFTKSPQLGQYKLWVLVVTAILLLLWGCAVQLTTFKGEAISSIARKFQPTSLSFPRERVYTSKGYLMVSSNGGLNQMRTGICDMVAIARYLNVTLIVPELDYKSFWHDQRQDHLIYFEDIFDVDYFIKSLRDEVRILKELPTKKQKSKSLYSMPPVSWSPMSFYYSKVLPSFKKYKVVHFTKTDARLANNGLPQRVQKLRCRAMYDALRFTAPIEVLGKKIVSILKAKGPFLALHLRYEMDMLAFSGCTEGCSPQETQNLTTMRYAYPWWKEKEIDSEKKRKDGLCPLTPEETALVLRALEIDSNIQIYIAAGDIYGGERRMAALRASYPNLVKKESLLPASDLESFQNHSNQMAALDYIVSLESDIFIPTFAGHMAQVVEDRLAAVNLIDGYRNGTLRWDEFSQSMKTAHADRMGGPTKRLKIPGKPKEEDYFYTNPEECLPPISCERELHVEMDHNNKVGFKEPESGDIKEKEKPSKLEAKYPNGGSTAEKLRGFIVSPPLAFVKFWAIVSTTMILSMWFFVGQLATLYQTHTLQNYLSPYHHSIPLERVYENNGYLIISCNGGLNQKRTGICDMVAIARYLNLTLIVPELDNTSFWSDNSQFADIFDTDHFITFLRDEVRIVKELPSEQKKKLESESILPRIQRHEVVHFTLTDFRLANNGLPEELQKLRCRVNFRALKFTAPIEETGRKIVRLLRQRGPFLVLHLRYEKDMLAFTGCTEGCSKEEIYELTQMRYSHPRWKHMSINAKKTRQSGLCPLTPEETALVLQALGIHRNIQVYIAAGEIYGDKRRMSGLEAAYPNLVRKEKILEASDLKPFENHSNQMAALDFIVAVESDIFLATYGGNMAKVVEGHRRYLGFKTTILPNRRLLVNLIDQYKTGKLNWDQFSQLVKKSHADRMGKPTKRLEIPDRPKDEDYFYSNPQECLPPFPEPSTIS</sequence>
<accession>A0ABQ8I001</accession>
<feature type="region of interest" description="Disordered" evidence="14">
    <location>
        <begin position="515"/>
        <end position="538"/>
    </location>
</feature>